<dbReference type="InterPro" id="IPR011009">
    <property type="entry name" value="Kinase-like_dom_sf"/>
</dbReference>
<dbReference type="PROSITE" id="PS00452">
    <property type="entry name" value="GUANYLATE_CYCLASE_1"/>
    <property type="match status" value="1"/>
</dbReference>
<feature type="domain" description="Protein kinase" evidence="15">
    <location>
        <begin position="633"/>
        <end position="902"/>
    </location>
</feature>
<organism evidence="17 18">
    <name type="scientific">Pseudolycoriella hygida</name>
    <dbReference type="NCBI Taxonomy" id="35572"/>
    <lineage>
        <taxon>Eukaryota</taxon>
        <taxon>Metazoa</taxon>
        <taxon>Ecdysozoa</taxon>
        <taxon>Arthropoda</taxon>
        <taxon>Hexapoda</taxon>
        <taxon>Insecta</taxon>
        <taxon>Pterygota</taxon>
        <taxon>Neoptera</taxon>
        <taxon>Endopterygota</taxon>
        <taxon>Diptera</taxon>
        <taxon>Nematocera</taxon>
        <taxon>Sciaroidea</taxon>
        <taxon>Sciaridae</taxon>
        <taxon>Pseudolycoriella</taxon>
    </lineage>
</organism>
<comment type="subcellular location">
    <subcellularLocation>
        <location evidence="2">Membrane</location>
        <topology evidence="2">Single-pass membrane protein</topology>
    </subcellularLocation>
</comment>
<dbReference type="EC" id="4.6.1.2" evidence="3 12"/>
<dbReference type="InterPro" id="IPR000719">
    <property type="entry name" value="Prot_kinase_dom"/>
</dbReference>
<evidence type="ECO:0000313" key="17">
    <source>
        <dbReference type="EMBL" id="KAJ6636288.1"/>
    </source>
</evidence>
<dbReference type="Gene3D" id="3.30.70.1230">
    <property type="entry name" value="Nucleotide cyclase"/>
    <property type="match status" value="2"/>
</dbReference>
<dbReference type="InterPro" id="IPR001054">
    <property type="entry name" value="A/G_cyclase"/>
</dbReference>
<dbReference type="GO" id="GO:0007168">
    <property type="term" value="P:receptor guanylyl cyclase signaling pathway"/>
    <property type="evidence" value="ECO:0007669"/>
    <property type="project" value="TreeGrafter"/>
</dbReference>
<dbReference type="SMART" id="SM00044">
    <property type="entry name" value="CYCc"/>
    <property type="match status" value="1"/>
</dbReference>
<dbReference type="InterPro" id="IPR001245">
    <property type="entry name" value="Ser-Thr/Tyr_kinase_cat_dom"/>
</dbReference>
<feature type="domain" description="Guanylate cyclase" evidence="16">
    <location>
        <begin position="977"/>
        <end position="1106"/>
    </location>
</feature>
<evidence type="ECO:0000256" key="10">
    <source>
        <dbReference type="ARBA" id="ARBA00023293"/>
    </source>
</evidence>
<evidence type="ECO:0000256" key="2">
    <source>
        <dbReference type="ARBA" id="ARBA00004167"/>
    </source>
</evidence>
<dbReference type="GO" id="GO:0004383">
    <property type="term" value="F:guanylate cyclase activity"/>
    <property type="evidence" value="ECO:0007669"/>
    <property type="project" value="UniProtKB-EC"/>
</dbReference>
<feature type="coiled-coil region" evidence="13">
    <location>
        <begin position="914"/>
        <end position="941"/>
    </location>
</feature>
<dbReference type="Gene3D" id="1.10.510.10">
    <property type="entry name" value="Transferase(Phosphotransferase) domain 1"/>
    <property type="match status" value="1"/>
</dbReference>
<dbReference type="InterPro" id="IPR018297">
    <property type="entry name" value="A/G_cyclase_CS"/>
</dbReference>
<dbReference type="PANTHER" id="PTHR11920:SF462">
    <property type="entry name" value="GUANYLATE CYCLASE"/>
    <property type="match status" value="1"/>
</dbReference>
<dbReference type="GO" id="GO:0035556">
    <property type="term" value="P:intracellular signal transduction"/>
    <property type="evidence" value="ECO:0007669"/>
    <property type="project" value="InterPro"/>
</dbReference>
<dbReference type="Proteomes" id="UP001151699">
    <property type="component" value="Chromosome C"/>
</dbReference>
<keyword evidence="8" id="KW-0325">Glycoprotein</keyword>
<dbReference type="PANTHER" id="PTHR11920">
    <property type="entry name" value="GUANYLYL CYCLASE"/>
    <property type="match status" value="1"/>
</dbReference>
<dbReference type="SUPFAM" id="SSF55073">
    <property type="entry name" value="Nucleotide cyclase"/>
    <property type="match status" value="2"/>
</dbReference>
<keyword evidence="5" id="KW-0547">Nucleotide-binding</keyword>
<keyword evidence="6 14" id="KW-1133">Transmembrane helix</keyword>
<dbReference type="InterPro" id="IPR029787">
    <property type="entry name" value="Nucleotide_cyclase"/>
</dbReference>
<evidence type="ECO:0000256" key="13">
    <source>
        <dbReference type="SAM" id="Coils"/>
    </source>
</evidence>
<comment type="catalytic activity">
    <reaction evidence="1 12">
        <text>GTP = 3',5'-cyclic GMP + diphosphate</text>
        <dbReference type="Rhea" id="RHEA:13665"/>
        <dbReference type="ChEBI" id="CHEBI:33019"/>
        <dbReference type="ChEBI" id="CHEBI:37565"/>
        <dbReference type="ChEBI" id="CHEBI:57746"/>
        <dbReference type="EC" id="4.6.1.2"/>
    </reaction>
</comment>
<dbReference type="Pfam" id="PF07714">
    <property type="entry name" value="PK_Tyr_Ser-Thr"/>
    <property type="match status" value="1"/>
</dbReference>
<evidence type="ECO:0000256" key="9">
    <source>
        <dbReference type="ARBA" id="ARBA00023239"/>
    </source>
</evidence>
<evidence type="ECO:0000313" key="18">
    <source>
        <dbReference type="Proteomes" id="UP001151699"/>
    </source>
</evidence>
<dbReference type="InterPro" id="IPR048366">
    <property type="entry name" value="TNP-like_GBD"/>
</dbReference>
<dbReference type="FunFam" id="1.10.510.10:FF:000801">
    <property type="entry name" value="Guanylate cyclase"/>
    <property type="match status" value="1"/>
</dbReference>
<dbReference type="PROSITE" id="PS50125">
    <property type="entry name" value="GUANYLATE_CYCLASE_2"/>
    <property type="match status" value="1"/>
</dbReference>
<dbReference type="SUPFAM" id="SSF56112">
    <property type="entry name" value="Protein kinase-like (PK-like)"/>
    <property type="match status" value="1"/>
</dbReference>
<keyword evidence="9 11" id="KW-0456">Lyase</keyword>
<dbReference type="GO" id="GO:0005886">
    <property type="term" value="C:plasma membrane"/>
    <property type="evidence" value="ECO:0007669"/>
    <property type="project" value="TreeGrafter"/>
</dbReference>
<dbReference type="GO" id="GO:0001653">
    <property type="term" value="F:peptide receptor activity"/>
    <property type="evidence" value="ECO:0007669"/>
    <property type="project" value="TreeGrafter"/>
</dbReference>
<gene>
    <name evidence="17" type="primary">Gucy2f</name>
    <name evidence="17" type="ORF">Bhyg_14876</name>
</gene>
<evidence type="ECO:0000256" key="1">
    <source>
        <dbReference type="ARBA" id="ARBA00001436"/>
    </source>
</evidence>
<evidence type="ECO:0000256" key="12">
    <source>
        <dbReference type="RuleBase" id="RU003431"/>
    </source>
</evidence>
<name>A0A9Q0MQS3_9DIPT</name>
<dbReference type="Pfam" id="PF21788">
    <property type="entry name" value="TNP-like_GBD"/>
    <property type="match status" value="1"/>
</dbReference>
<evidence type="ECO:0000256" key="4">
    <source>
        <dbReference type="ARBA" id="ARBA00022692"/>
    </source>
</evidence>
<evidence type="ECO:0000256" key="5">
    <source>
        <dbReference type="ARBA" id="ARBA00022741"/>
    </source>
</evidence>
<protein>
    <recommendedName>
        <fullName evidence="3 12">Guanylate cyclase</fullName>
        <ecNumber evidence="3 12">4.6.1.2</ecNumber>
    </recommendedName>
</protein>
<comment type="caution">
    <text evidence="17">The sequence shown here is derived from an EMBL/GenBank/DDBJ whole genome shotgun (WGS) entry which is preliminary data.</text>
</comment>
<dbReference type="OrthoDB" id="1890790at2759"/>
<evidence type="ECO:0000256" key="7">
    <source>
        <dbReference type="ARBA" id="ARBA00023136"/>
    </source>
</evidence>
<proteinExistence type="inferred from homology"/>
<dbReference type="EMBL" id="WJQU01000004">
    <property type="protein sequence ID" value="KAJ6636288.1"/>
    <property type="molecule type" value="Genomic_DNA"/>
</dbReference>
<evidence type="ECO:0000256" key="11">
    <source>
        <dbReference type="RuleBase" id="RU000405"/>
    </source>
</evidence>
<evidence type="ECO:0000259" key="16">
    <source>
        <dbReference type="PROSITE" id="PS50125"/>
    </source>
</evidence>
<evidence type="ECO:0000256" key="8">
    <source>
        <dbReference type="ARBA" id="ARBA00023180"/>
    </source>
</evidence>
<dbReference type="Pfam" id="PF00211">
    <property type="entry name" value="Guanylate_cyc"/>
    <property type="match status" value="1"/>
</dbReference>
<dbReference type="GO" id="GO:0004016">
    <property type="term" value="F:adenylate cyclase activity"/>
    <property type="evidence" value="ECO:0007669"/>
    <property type="project" value="TreeGrafter"/>
</dbReference>
<keyword evidence="4 14" id="KW-0812">Transmembrane</keyword>
<dbReference type="GO" id="GO:0005524">
    <property type="term" value="F:ATP binding"/>
    <property type="evidence" value="ECO:0007669"/>
    <property type="project" value="InterPro"/>
</dbReference>
<keyword evidence="18" id="KW-1185">Reference proteome</keyword>
<dbReference type="GO" id="GO:0004672">
    <property type="term" value="F:protein kinase activity"/>
    <property type="evidence" value="ECO:0007669"/>
    <property type="project" value="InterPro"/>
</dbReference>
<keyword evidence="7 14" id="KW-0472">Membrane</keyword>
<keyword evidence="10 12" id="KW-0141">cGMP biosynthesis</keyword>
<evidence type="ECO:0000256" key="6">
    <source>
        <dbReference type="ARBA" id="ARBA00022989"/>
    </source>
</evidence>
<dbReference type="Pfam" id="PF21787">
    <property type="entry name" value="TNP-like_RNaseH_N"/>
    <property type="match status" value="1"/>
</dbReference>
<accession>A0A9Q0MQS3</accession>
<dbReference type="InterPro" id="IPR048365">
    <property type="entry name" value="TNP-like_RNaseH_N"/>
</dbReference>
<sequence>MAIQNFGTSGMPSLVLIDTQQQIGRHGSTLNATSIKGYFGEFQEFFGIEAGSPDVDIQIIDGFSALVGFLNKPNYSTIIYVLQGRGFKDFGYCEMSKQLKLSFNKTVIFWPCPKMKAPSNYEMNYSMSIDLHNKVTTAVKLALDALDTSGNSTTTQRYLPSYETISYAVKSISKKFNWTEAIIFATGDEWGLPLAIAANLHIPYRIEIGAQHLRDVQIVDDVGKGIISFYFIFISFKILIITSSITAPETIEVLNRMENLTHTKALIIDIIGSIFNNQTNFTQNLNSKDNNLPANSSNNLYILTILTDRFKVFLNYSFRDDFEKLFNDVDVNGNADAGDVFFSLSKNIFNRGKFNRSQDDVVMNIRKYIRDSCDTCGNSLKAHISFCEDEVKRAEPSSSDGIIKSMCEEIFREIDSDARQMPTLVLDRSRTSLAAPQNVYPNFVEFFSLFDFITSATTQLPEHTDTNIKDDFVLLVLKVLANGTNGTTFTWRPSLILHQSQLDQHIFTTTSVTTAHNDWFYSSASNYWTCGLQCWIITTLVLILFLISMVVSIAVGIAVRNYLLRKRLSKGPNKIVLSATDFVFPIDARRVDEGIEAMLCCWLQQLQEFGGPEVEKPDLLKGSIGSLKNLGLANTVAKVGSAAAGSIVKQKTVLDMRARYNGDLVQLKEIITGASNELKSKAMDHLVMTHGLRHENINPLIGWLSDPNRNAMVFEYCSRGSLQDVLVMDEIKLDWSFRLSLLTDLVRGMKYLHSSPLRVHGSLSSRNCVVDARWVLKVTDYGISAFSEAQGIPLPVKTSKELLWTAPEILRNTKGLPKSGTQPGDVYSFGIIMQEVVVRGEPYCMLSLTPDEIISKIKKPPPLIRPSVSKGAAPPEAINIMRQCWAEQPDMRPDFNSVYERFKQLNQGRKVNFVDTMFQMLEKYSNNLEELIRERTDQLDVERKKTEHLLNRMLPSSVAEKLKVGLGVEPEEFSDVTIYFSDIVGFTTIAAHCSPVQVVDLLNDLYTCFDATINAYSVYKVETIGDAYMVVSGLPVRSPDHAEQIANMALDLLHQSGSFEIKHLPGVPLQLRIGLHTGPCCAGVVGLTMPRYCLFGDTVNTASRMESTGSENYTHMDEDQLRQEIAKKDDLIKNLRICLLRNESEMKALQTQIKTKPNLSHEETLKTIELLFPMLSKNQINIMTNQKKRVNWTCEEISTGFALSFFSRRGYCYLIHKLHYPLPSIRTLQLWSQKMTIGPGIIEDSFVVMAAMRSSLTEGESQVILAFDEMKCKERYEVNKTLDCVMGPHSQMQVAMVRGLFYKFKQPIFVDFDMKMSVELLNSLIKRLYAIKFNVVGIVNDNGGGNVGLWTKCNVNYERPYISHPITKDKIFMFSDAPHLLKLLRNWFIDGGLLLSDGTELNQYRIRQLLESNTEISPLYKLSLHHLEVKGAERQCVRLASELFSHTVAESVRRNFPKDAVAHKLADFIELVNNWFDIMNSYTPNGIAYKAPYGKDLEEQNRVLDEMYWTIKTMKCFNKKGELQESLQISQKGILMSITSIKGLRKEMEEKFKFRFILTHRTNQDFEENFFSQIRGRNGPIDHPSPVECLYTIKAIILGKNPGIGRHLHSNTIEQDPEEYVSATFMRHLSRDENIDGICERNGDQHEIGNIELLENDSDDDIREKIANDMTEDFLADYTNDIKVLPNDSNGLETCIRLEIEIIDEAQTEFLDDLDPEMAIDETAARKARSTEDGLEYLAGWIAWKFKKKHPEFSKTRRETLSSHITDHTYAKRIGIESSSWIDRVSYGGLTKPSNEVMQWVRRMENVFIEIHGDEFNNRMNIRKLLISELEAECKEVPSLVINLYARSRIYMRCKFLNKQREEKALLLRVLKRPRSSWRIHLSEATRDRLERAGGYYLEPRGPIEIKGKGLMNTYWLLGKMGFDKVLPTPPPIGLVEHFSFKIYIFDQMLISSLMLPFISLENRMGK</sequence>
<dbReference type="InterPro" id="IPR050401">
    <property type="entry name" value="Cyclic_nucleotide_synthase"/>
</dbReference>
<feature type="transmembrane region" description="Helical" evidence="14">
    <location>
        <begin position="535"/>
        <end position="559"/>
    </location>
</feature>
<dbReference type="Gene3D" id="6.10.250.780">
    <property type="match status" value="1"/>
</dbReference>
<evidence type="ECO:0000259" key="15">
    <source>
        <dbReference type="PROSITE" id="PS50011"/>
    </source>
</evidence>
<dbReference type="FunFam" id="3.30.70.1230:FF:000030">
    <property type="entry name" value="Si:ch211-215j19.12"/>
    <property type="match status" value="1"/>
</dbReference>
<reference evidence="17" key="1">
    <citation type="submission" date="2022-07" db="EMBL/GenBank/DDBJ databases">
        <authorList>
            <person name="Trinca V."/>
            <person name="Uliana J.V.C."/>
            <person name="Torres T.T."/>
            <person name="Ward R.J."/>
            <person name="Monesi N."/>
        </authorList>
    </citation>
    <scope>NUCLEOTIDE SEQUENCE</scope>
    <source>
        <strain evidence="17">HSMRA1968</strain>
        <tissue evidence="17">Whole embryos</tissue>
    </source>
</reference>
<keyword evidence="13" id="KW-0175">Coiled coil</keyword>
<evidence type="ECO:0000256" key="3">
    <source>
        <dbReference type="ARBA" id="ARBA00012202"/>
    </source>
</evidence>
<evidence type="ECO:0000256" key="14">
    <source>
        <dbReference type="SAM" id="Phobius"/>
    </source>
</evidence>
<dbReference type="PROSITE" id="PS50011">
    <property type="entry name" value="PROTEIN_KINASE_DOM"/>
    <property type="match status" value="1"/>
</dbReference>
<dbReference type="CDD" id="cd07302">
    <property type="entry name" value="CHD"/>
    <property type="match status" value="1"/>
</dbReference>
<comment type="similarity">
    <text evidence="11">Belongs to the adenylyl cyclase class-4/guanylyl cyclase family.</text>
</comment>